<evidence type="ECO:0000256" key="1">
    <source>
        <dbReference type="SAM" id="Phobius"/>
    </source>
</evidence>
<dbReference type="InParanoid" id="A0A1Z5KS50"/>
<dbReference type="OrthoDB" id="497840at2759"/>
<proteinExistence type="predicted"/>
<comment type="caution">
    <text evidence="2">The sequence shown here is derived from an EMBL/GenBank/DDBJ whole genome shotgun (WGS) entry which is preliminary data.</text>
</comment>
<feature type="transmembrane region" description="Helical" evidence="1">
    <location>
        <begin position="34"/>
        <end position="52"/>
    </location>
</feature>
<reference evidence="2 3" key="1">
    <citation type="journal article" date="2015" name="Plant Cell">
        <title>Oil accumulation by the oleaginous diatom Fistulifera solaris as revealed by the genome and transcriptome.</title>
        <authorList>
            <person name="Tanaka T."/>
            <person name="Maeda Y."/>
            <person name="Veluchamy A."/>
            <person name="Tanaka M."/>
            <person name="Abida H."/>
            <person name="Marechal E."/>
            <person name="Bowler C."/>
            <person name="Muto M."/>
            <person name="Sunaga Y."/>
            <person name="Tanaka M."/>
            <person name="Yoshino T."/>
            <person name="Taniguchi T."/>
            <person name="Fukuda Y."/>
            <person name="Nemoto M."/>
            <person name="Matsumoto M."/>
            <person name="Wong P.S."/>
            <person name="Aburatani S."/>
            <person name="Fujibuchi W."/>
        </authorList>
    </citation>
    <scope>NUCLEOTIDE SEQUENCE [LARGE SCALE GENOMIC DNA]</scope>
    <source>
        <strain evidence="2 3">JPCC DA0580</strain>
    </source>
</reference>
<dbReference type="EMBL" id="BDSP01000281">
    <property type="protein sequence ID" value="GAX28821.1"/>
    <property type="molecule type" value="Genomic_DNA"/>
</dbReference>
<dbReference type="Proteomes" id="UP000198406">
    <property type="component" value="Unassembled WGS sequence"/>
</dbReference>
<evidence type="ECO:0000313" key="3">
    <source>
        <dbReference type="Proteomes" id="UP000198406"/>
    </source>
</evidence>
<name>A0A1Z5KS50_FISSO</name>
<dbReference type="AlphaFoldDB" id="A0A1Z5KS50"/>
<keyword evidence="3" id="KW-1185">Reference proteome</keyword>
<gene>
    <name evidence="2" type="ORF">FisN_35Lh012</name>
</gene>
<keyword evidence="1" id="KW-0812">Transmembrane</keyword>
<protein>
    <recommendedName>
        <fullName evidence="4">Endonuclease/exonuclease/phosphatase domain-containing protein</fullName>
    </recommendedName>
</protein>
<organism evidence="2 3">
    <name type="scientific">Fistulifera solaris</name>
    <name type="common">Oleaginous diatom</name>
    <dbReference type="NCBI Taxonomy" id="1519565"/>
    <lineage>
        <taxon>Eukaryota</taxon>
        <taxon>Sar</taxon>
        <taxon>Stramenopiles</taxon>
        <taxon>Ochrophyta</taxon>
        <taxon>Bacillariophyta</taxon>
        <taxon>Bacillariophyceae</taxon>
        <taxon>Bacillariophycidae</taxon>
        <taxon>Naviculales</taxon>
        <taxon>Naviculaceae</taxon>
        <taxon>Fistulifera</taxon>
    </lineage>
</organism>
<keyword evidence="1" id="KW-1133">Transmembrane helix</keyword>
<sequence length="579" mass="64982">MSSAFTRKVINGRPLIARNVSGGEMANRTPPRDIQRIACVLFAMVLYTAVYYQSGGARHYLMTSSSAITSAAARAGTLQVTTWNVAAINNNPFEYWITYNDEYEKLMIQIEQFINTPTEAQDVPVHKVFTQDMFQELDHELTERAKWKSVAEYWEKEYANRKIVSEFLKDPLLGSKRLASMPDRITNTINLANGEAVFRPTVINMYQGSLDNQQQWWSAWKEFMFRTTLSINDKTGQTVKQIPYQMLQPISPAKYPDITPQEAQDSLPLQTLCGAIFDAILVHMMNECAASPKAWQALKKTMVEKLNKQKTSKTLNILADSHYVKSDIVTLQEVSMSLVELARKHAILGKQFHIIVSSEFLDPVRDQNSVVFLNKDSFPAGVDKEITSQVMKQFDENVPVAVGDVLAVTATNVQGDRYLIASFHGDTNGLATKPVVQAVNAIVPAGHTLIFGLDANTYEQGKPGKTQDVSEFAQFFSTELHLTSCWGDTVNASNYTTFNARTFLQPQLQKGCRSTEKRSKGDVNPKDFILFPEKTFSIQKTWKDNTGEAKYTENMAFPTLDFPSDHGILATILAKNSNI</sequence>
<evidence type="ECO:0008006" key="4">
    <source>
        <dbReference type="Google" id="ProtNLM"/>
    </source>
</evidence>
<accession>A0A1Z5KS50</accession>
<evidence type="ECO:0000313" key="2">
    <source>
        <dbReference type="EMBL" id="GAX28821.1"/>
    </source>
</evidence>
<keyword evidence="1" id="KW-0472">Membrane</keyword>